<dbReference type="AlphaFoldDB" id="A0A397IKQ9"/>
<sequence length="89" mass="10420">MEKQHVIIPGQPVESIIHLPRFIITQELPTRDNRTTRSRNGFSPRTFWNICDGHADTIVVTNVERTNEIIGRFNPLAWDKIINNWIKNK</sequence>
<reference evidence="1 2" key="1">
    <citation type="submission" date="2018-08" db="EMBL/GenBank/DDBJ databases">
        <title>Genome and evolution of the arbuscular mycorrhizal fungus Diversispora epigaea (formerly Glomus versiforme) and its bacterial endosymbionts.</title>
        <authorList>
            <person name="Sun X."/>
            <person name="Fei Z."/>
            <person name="Harrison M."/>
        </authorList>
    </citation>
    <scope>NUCLEOTIDE SEQUENCE [LARGE SCALE GENOMIC DNA]</scope>
    <source>
        <strain evidence="1 2">IT104</strain>
    </source>
</reference>
<dbReference type="EMBL" id="PQFF01000183">
    <property type="protein sequence ID" value="RHZ76589.1"/>
    <property type="molecule type" value="Genomic_DNA"/>
</dbReference>
<gene>
    <name evidence="1" type="ORF">Glove_195g35</name>
</gene>
<evidence type="ECO:0000313" key="2">
    <source>
        <dbReference type="Proteomes" id="UP000266861"/>
    </source>
</evidence>
<comment type="caution">
    <text evidence="1">The sequence shown here is derived from an EMBL/GenBank/DDBJ whole genome shotgun (WGS) entry which is preliminary data.</text>
</comment>
<protein>
    <submittedName>
        <fullName evidence="1">Uncharacterized protein</fullName>
    </submittedName>
</protein>
<accession>A0A397IKQ9</accession>
<dbReference type="Proteomes" id="UP000266861">
    <property type="component" value="Unassembled WGS sequence"/>
</dbReference>
<name>A0A397IKQ9_9GLOM</name>
<proteinExistence type="predicted"/>
<keyword evidence="2" id="KW-1185">Reference proteome</keyword>
<organism evidence="1 2">
    <name type="scientific">Diversispora epigaea</name>
    <dbReference type="NCBI Taxonomy" id="1348612"/>
    <lineage>
        <taxon>Eukaryota</taxon>
        <taxon>Fungi</taxon>
        <taxon>Fungi incertae sedis</taxon>
        <taxon>Mucoromycota</taxon>
        <taxon>Glomeromycotina</taxon>
        <taxon>Glomeromycetes</taxon>
        <taxon>Diversisporales</taxon>
        <taxon>Diversisporaceae</taxon>
        <taxon>Diversispora</taxon>
    </lineage>
</organism>
<evidence type="ECO:0000313" key="1">
    <source>
        <dbReference type="EMBL" id="RHZ76589.1"/>
    </source>
</evidence>